<sequence>MRSVCIIFVAFKDNKLIGRKDCFSVKYYKRWIIRTL</sequence>
<dbReference type="Proteomes" id="UP000004110">
    <property type="component" value="Unassembled WGS sequence"/>
</dbReference>
<evidence type="ECO:0000313" key="1">
    <source>
        <dbReference type="EMBL" id="EDO51822.1"/>
    </source>
</evidence>
<accession>A0ABC9N581</accession>
<proteinExistence type="predicted"/>
<protein>
    <submittedName>
        <fullName evidence="1">Uncharacterized protein</fullName>
    </submittedName>
</protein>
<name>A0ABC9N581_BACUC</name>
<comment type="caution">
    <text evidence="1">The sequence shown here is derived from an EMBL/GenBank/DDBJ whole genome shotgun (WGS) entry which is preliminary data.</text>
</comment>
<gene>
    <name evidence="1" type="ORF">BACUNI_04371</name>
</gene>
<reference evidence="1" key="1">
    <citation type="submission" date="2007-06" db="EMBL/GenBank/DDBJ databases">
        <authorList>
            <person name="Fulton L."/>
            <person name="Clifton S."/>
            <person name="Fulton B."/>
            <person name="Xu J."/>
            <person name="Minx P."/>
            <person name="Pepin K.H."/>
            <person name="Johnson M."/>
            <person name="Thiruvilangam P."/>
            <person name="Bhonagiri V."/>
            <person name="Nash W.E."/>
            <person name="Mardis E.R."/>
            <person name="Wilson R.K."/>
        </authorList>
    </citation>
    <scope>NUCLEOTIDE SEQUENCE [LARGE SCALE GENOMIC DNA]</scope>
    <source>
        <strain evidence="1">ATCC 8492</strain>
    </source>
</reference>
<reference evidence="1" key="2">
    <citation type="submission" date="2013-11" db="EMBL/GenBank/DDBJ databases">
        <title>Draft genome sequence of Bacteroides uniformis (ATCC 8492).</title>
        <authorList>
            <person name="Sudarsanam P."/>
            <person name="Ley R."/>
            <person name="Guruge J."/>
            <person name="Turnbaugh P.J."/>
            <person name="Mahowald M."/>
            <person name="Liep D."/>
            <person name="Gordon J."/>
        </authorList>
    </citation>
    <scope>NUCLEOTIDE SEQUENCE</scope>
    <source>
        <strain evidence="1">ATCC 8492</strain>
    </source>
</reference>
<keyword evidence="2" id="KW-1185">Reference proteome</keyword>
<evidence type="ECO:0000313" key="2">
    <source>
        <dbReference type="Proteomes" id="UP000004110"/>
    </source>
</evidence>
<organism evidence="1 2">
    <name type="scientific">Bacteroides uniformis (strain ATCC 8492 / DSM 6597 / CCUG 4942 / CIP 103695 / JCM 5828 / KCTC 5204 / NCTC 13054 / VPI 0061)</name>
    <dbReference type="NCBI Taxonomy" id="411479"/>
    <lineage>
        <taxon>Bacteria</taxon>
        <taxon>Pseudomonadati</taxon>
        <taxon>Bacteroidota</taxon>
        <taxon>Bacteroidia</taxon>
        <taxon>Bacteroidales</taxon>
        <taxon>Bacteroidaceae</taxon>
        <taxon>Bacteroides</taxon>
    </lineage>
</organism>
<dbReference type="EMBL" id="AAYH02000049">
    <property type="protein sequence ID" value="EDO51822.1"/>
    <property type="molecule type" value="Genomic_DNA"/>
</dbReference>
<dbReference type="AlphaFoldDB" id="A0ABC9N581"/>